<evidence type="ECO:0000256" key="6">
    <source>
        <dbReference type="ARBA" id="ARBA00022801"/>
    </source>
</evidence>
<keyword evidence="5 10" id="KW-0732">Signal</keyword>
<keyword evidence="8" id="KW-0624">Polysaccharide degradation</keyword>
<evidence type="ECO:0000256" key="7">
    <source>
        <dbReference type="ARBA" id="ARBA00023277"/>
    </source>
</evidence>
<evidence type="ECO:0000313" key="12">
    <source>
        <dbReference type="Proteomes" id="UP001446871"/>
    </source>
</evidence>
<dbReference type="InterPro" id="IPR043595">
    <property type="entry name" value="FaeB/C/D"/>
</dbReference>
<dbReference type="EMBL" id="JAQQWM010000006">
    <property type="protein sequence ID" value="KAK8060942.1"/>
    <property type="molecule type" value="Genomic_DNA"/>
</dbReference>
<dbReference type="PANTHER" id="PTHR38050">
    <property type="match status" value="1"/>
</dbReference>
<evidence type="ECO:0000256" key="1">
    <source>
        <dbReference type="ARBA" id="ARBA00004613"/>
    </source>
</evidence>
<protein>
    <recommendedName>
        <fullName evidence="2">feruloyl esterase</fullName>
        <ecNumber evidence="2">3.1.1.73</ecNumber>
    </recommendedName>
</protein>
<dbReference type="InterPro" id="IPR000801">
    <property type="entry name" value="Esterase-like"/>
</dbReference>
<organism evidence="11 12">
    <name type="scientific">Apiospora saccharicola</name>
    <dbReference type="NCBI Taxonomy" id="335842"/>
    <lineage>
        <taxon>Eukaryota</taxon>
        <taxon>Fungi</taxon>
        <taxon>Dikarya</taxon>
        <taxon>Ascomycota</taxon>
        <taxon>Pezizomycotina</taxon>
        <taxon>Sordariomycetes</taxon>
        <taxon>Xylariomycetidae</taxon>
        <taxon>Amphisphaeriales</taxon>
        <taxon>Apiosporaceae</taxon>
        <taxon>Apiospora</taxon>
    </lineage>
</organism>
<sequence length="326" mass="35182">MQLPTVLALLLSAGAAAADSNCGAKKPPFTPGELSPNQTTAKNRRYRVHLPSAYDPTKPTPVIFSYHGAHGTIESQAALDQLTDPVRNRDYIVVYLQGLVPEGSDKTEWQVAPGAEHTDDLGFTSDVVAALEKSLCIDPRRLYATGKSQGGGFVGQVLACDPTLSRRFAAFAPVAGAYYIKDSSKSHCEPTDHVAIPCDTGRKDTPMMAFHGGADATIPYRGTYRSKTHSCLPDIRHWAREWAVVRDAGLQGTQSNTTIAGSKHGVRSAWGAKGSKDEERVVLVYAGDDVGHDWPSTAENADNKGGPRAAFNASDDMLRWFGKWKL</sequence>
<comment type="caution">
    <text evidence="11">The sequence shown here is derived from an EMBL/GenBank/DDBJ whole genome shotgun (WGS) entry which is preliminary data.</text>
</comment>
<proteinExistence type="predicted"/>
<keyword evidence="4" id="KW-0858">Xylan degradation</keyword>
<evidence type="ECO:0000256" key="2">
    <source>
        <dbReference type="ARBA" id="ARBA00013091"/>
    </source>
</evidence>
<name>A0ABR1UPV1_9PEZI</name>
<feature type="signal peptide" evidence="10">
    <location>
        <begin position="1"/>
        <end position="18"/>
    </location>
</feature>
<feature type="chain" id="PRO_5046971471" description="feruloyl esterase" evidence="10">
    <location>
        <begin position="19"/>
        <end position="326"/>
    </location>
</feature>
<keyword evidence="6" id="KW-0378">Hydrolase</keyword>
<dbReference type="EC" id="3.1.1.73" evidence="2"/>
<gene>
    <name evidence="11" type="ORF">PG996_010872</name>
</gene>
<evidence type="ECO:0000256" key="9">
    <source>
        <dbReference type="ARBA" id="ARBA00034075"/>
    </source>
</evidence>
<keyword evidence="7" id="KW-0119">Carbohydrate metabolism</keyword>
<dbReference type="PANTHER" id="PTHR38050:SF2">
    <property type="entry name" value="FERULOYL ESTERASE C-RELATED"/>
    <property type="match status" value="1"/>
</dbReference>
<evidence type="ECO:0000256" key="3">
    <source>
        <dbReference type="ARBA" id="ARBA00022525"/>
    </source>
</evidence>
<keyword evidence="12" id="KW-1185">Reference proteome</keyword>
<evidence type="ECO:0000256" key="5">
    <source>
        <dbReference type="ARBA" id="ARBA00022729"/>
    </source>
</evidence>
<evidence type="ECO:0000256" key="4">
    <source>
        <dbReference type="ARBA" id="ARBA00022651"/>
    </source>
</evidence>
<dbReference type="Gene3D" id="3.40.50.1820">
    <property type="entry name" value="alpha/beta hydrolase"/>
    <property type="match status" value="1"/>
</dbReference>
<accession>A0ABR1UPV1</accession>
<comment type="catalytic activity">
    <reaction evidence="9">
        <text>feruloyl-polysaccharide + H2O = ferulate + polysaccharide.</text>
        <dbReference type="EC" id="3.1.1.73"/>
    </reaction>
</comment>
<dbReference type="InterPro" id="IPR029058">
    <property type="entry name" value="AB_hydrolase_fold"/>
</dbReference>
<keyword evidence="3" id="KW-0964">Secreted</keyword>
<reference evidence="11 12" key="1">
    <citation type="submission" date="2023-01" db="EMBL/GenBank/DDBJ databases">
        <title>Analysis of 21 Apiospora genomes using comparative genomics revels a genus with tremendous synthesis potential of carbohydrate active enzymes and secondary metabolites.</title>
        <authorList>
            <person name="Sorensen T."/>
        </authorList>
    </citation>
    <scope>NUCLEOTIDE SEQUENCE [LARGE SCALE GENOMIC DNA]</scope>
    <source>
        <strain evidence="11 12">CBS 83171</strain>
    </source>
</reference>
<dbReference type="Proteomes" id="UP001446871">
    <property type="component" value="Unassembled WGS sequence"/>
</dbReference>
<evidence type="ECO:0000256" key="8">
    <source>
        <dbReference type="ARBA" id="ARBA00023326"/>
    </source>
</evidence>
<evidence type="ECO:0000256" key="10">
    <source>
        <dbReference type="SAM" id="SignalP"/>
    </source>
</evidence>
<dbReference type="Pfam" id="PF00756">
    <property type="entry name" value="Esterase"/>
    <property type="match status" value="1"/>
</dbReference>
<dbReference type="SUPFAM" id="SSF53474">
    <property type="entry name" value="alpha/beta-Hydrolases"/>
    <property type="match status" value="1"/>
</dbReference>
<comment type="subcellular location">
    <subcellularLocation>
        <location evidence="1">Secreted</location>
    </subcellularLocation>
</comment>
<evidence type="ECO:0000313" key="11">
    <source>
        <dbReference type="EMBL" id="KAK8060942.1"/>
    </source>
</evidence>